<evidence type="ECO:0000256" key="4">
    <source>
        <dbReference type="ARBA" id="ARBA00023002"/>
    </source>
</evidence>
<dbReference type="InterPro" id="IPR007867">
    <property type="entry name" value="GMC_OxRtase_C"/>
</dbReference>
<protein>
    <submittedName>
        <fullName evidence="8">GMC family oxidoreductase</fullName>
    </submittedName>
</protein>
<dbReference type="Pfam" id="PF00732">
    <property type="entry name" value="GMC_oxred_N"/>
    <property type="match status" value="1"/>
</dbReference>
<keyword evidence="2" id="KW-0285">Flavoprotein</keyword>
<feature type="compositionally biased region" description="Basic and acidic residues" evidence="5">
    <location>
        <begin position="157"/>
        <end position="172"/>
    </location>
</feature>
<gene>
    <name evidence="8" type="ORF">ACFQU8_08020</name>
</gene>
<evidence type="ECO:0000259" key="6">
    <source>
        <dbReference type="Pfam" id="PF00732"/>
    </source>
</evidence>
<dbReference type="InterPro" id="IPR000172">
    <property type="entry name" value="GMC_OxRdtase_N"/>
</dbReference>
<comment type="caution">
    <text evidence="8">The sequence shown here is derived from an EMBL/GenBank/DDBJ whole genome shotgun (WGS) entry which is preliminary data.</text>
</comment>
<evidence type="ECO:0000256" key="3">
    <source>
        <dbReference type="ARBA" id="ARBA00022827"/>
    </source>
</evidence>
<evidence type="ECO:0000256" key="1">
    <source>
        <dbReference type="ARBA" id="ARBA00010790"/>
    </source>
</evidence>
<dbReference type="RefSeq" id="WP_382358701.1">
    <property type="nucleotide sequence ID" value="NZ_JBHTGR010000016.1"/>
</dbReference>
<evidence type="ECO:0000256" key="2">
    <source>
        <dbReference type="ARBA" id="ARBA00022630"/>
    </source>
</evidence>
<feature type="region of interest" description="Disordered" evidence="5">
    <location>
        <begin position="157"/>
        <end position="178"/>
    </location>
</feature>
<proteinExistence type="inferred from homology"/>
<evidence type="ECO:0000313" key="8">
    <source>
        <dbReference type="EMBL" id="MFC7747182.1"/>
    </source>
</evidence>
<dbReference type="Gene3D" id="3.50.50.60">
    <property type="entry name" value="FAD/NAD(P)-binding domain"/>
    <property type="match status" value="2"/>
</dbReference>
<feature type="domain" description="Glucose-methanol-choline oxidoreductase C-terminal" evidence="7">
    <location>
        <begin position="435"/>
        <end position="551"/>
    </location>
</feature>
<dbReference type="InterPro" id="IPR036188">
    <property type="entry name" value="FAD/NAD-bd_sf"/>
</dbReference>
<dbReference type="Proteomes" id="UP001596620">
    <property type="component" value="Unassembled WGS sequence"/>
</dbReference>
<keyword evidence="4" id="KW-0560">Oxidoreductase</keyword>
<dbReference type="SUPFAM" id="SSF51905">
    <property type="entry name" value="FAD/NAD(P)-binding domain"/>
    <property type="match status" value="1"/>
</dbReference>
<dbReference type="Pfam" id="PF05199">
    <property type="entry name" value="GMC_oxred_C"/>
    <property type="match status" value="1"/>
</dbReference>
<dbReference type="EMBL" id="JBHTGR010000016">
    <property type="protein sequence ID" value="MFC7747182.1"/>
    <property type="molecule type" value="Genomic_DNA"/>
</dbReference>
<evidence type="ECO:0000256" key="5">
    <source>
        <dbReference type="SAM" id="MobiDB-lite"/>
    </source>
</evidence>
<comment type="similarity">
    <text evidence="1">Belongs to the GMC oxidoreductase family.</text>
</comment>
<sequence>MPKKMDKVDVVTVGVGWTGGIIAAELTKAGYKVVGLEKGGERSINDYRYDRNELKYSARGEMMQNLNDNTITYRNNLDQKAKPVRNKNSLVLGTGTGGGGSHWAAQAHRYFSYDFEIRSKTIERYGKDKIPKGMIIKDWGITYDELEPYYDRMEKTMGTSGEKDPLADERSDAYPTPANKLPPSMKLFRKATESLGYHPFVRPTGIASEKYENPDGKTIQACQFCAFCVNYGCDWGAKADPNITVIPTAKETGNFDLRTHAEVKRILYDGNKATGVLYVDTRTGQEYEQPADVVSLTSFIFNNVRLLLLSEIGEPYNPKSGNGLIGKHFVDHHFEPVTRGFFEDEKFNNYIGSGGLGVCFTDFGADNFDHSDVDFLNGGQIEIQMGGNAPISNNPVPEGTPTWGEEFKKQSLKYYNKYLDISFKMATLSFEDQYMDLDPVYKDSSGDPLIRCTYDFTDDYRAKSEFLQNKCVDVLEEMGADKIEKHGLPDHFDGSFIFQHNGGGAVMGDDPEDSFVNNYSQTWDMDNLFVIGASSFPQFGMTNPTLTVGALTYRASEGIIEYLENGGGQLAKATTKHQRT</sequence>
<keyword evidence="9" id="KW-1185">Reference proteome</keyword>
<keyword evidence="3" id="KW-0274">FAD</keyword>
<dbReference type="PANTHER" id="PTHR46056:SF12">
    <property type="entry name" value="LONG-CHAIN-ALCOHOL OXIDASE"/>
    <property type="match status" value="1"/>
</dbReference>
<reference evidence="9" key="1">
    <citation type="journal article" date="2019" name="Int. J. Syst. Evol. Microbiol.">
        <title>The Global Catalogue of Microorganisms (GCM) 10K type strain sequencing project: providing services to taxonomists for standard genome sequencing and annotation.</title>
        <authorList>
            <consortium name="The Broad Institute Genomics Platform"/>
            <consortium name="The Broad Institute Genome Sequencing Center for Infectious Disease"/>
            <person name="Wu L."/>
            <person name="Ma J."/>
        </authorList>
    </citation>
    <scope>NUCLEOTIDE SEQUENCE [LARGE SCALE GENOMIC DNA]</scope>
    <source>
        <strain evidence="9">JCM 30234</strain>
    </source>
</reference>
<feature type="domain" description="Glucose-methanol-choline oxidoreductase N-terminal" evidence="6">
    <location>
        <begin position="141"/>
        <end position="332"/>
    </location>
</feature>
<evidence type="ECO:0000259" key="7">
    <source>
        <dbReference type="Pfam" id="PF05199"/>
    </source>
</evidence>
<name>A0ABW2UXX5_9BACI</name>
<dbReference type="PANTHER" id="PTHR46056">
    <property type="entry name" value="LONG-CHAIN-ALCOHOL OXIDASE"/>
    <property type="match status" value="1"/>
</dbReference>
<evidence type="ECO:0000313" key="9">
    <source>
        <dbReference type="Proteomes" id="UP001596620"/>
    </source>
</evidence>
<organism evidence="8 9">
    <name type="scientific">Lentibacillus kimchii</name>
    <dbReference type="NCBI Taxonomy" id="1542911"/>
    <lineage>
        <taxon>Bacteria</taxon>
        <taxon>Bacillati</taxon>
        <taxon>Bacillota</taxon>
        <taxon>Bacilli</taxon>
        <taxon>Bacillales</taxon>
        <taxon>Bacillaceae</taxon>
        <taxon>Lentibacillus</taxon>
    </lineage>
</organism>
<accession>A0ABW2UXX5</accession>